<keyword evidence="1" id="KW-0678">Repressor</keyword>
<feature type="domain" description="Heat-inducible transcription repressor HrcA C-terminal" evidence="4">
    <location>
        <begin position="3"/>
        <end position="126"/>
    </location>
</feature>
<dbReference type="AlphaFoldDB" id="A0A645EQS1"/>
<dbReference type="SUPFAM" id="SSF55781">
    <property type="entry name" value="GAF domain-like"/>
    <property type="match status" value="1"/>
</dbReference>
<sequence>MMREMSSDLGERRAFLGGICEAIDRKIEPEPTSVQLSGAINMLHFPEYSDVNKAKNFLAAVEGRSMLYDLLKRASKLEFSITIGNENEDETFKDCSIVTATYRVGDEPMGSFGIIGPTRMNYGKVISVLEFMRRSLSEILTNDSEDD</sequence>
<evidence type="ECO:0000256" key="1">
    <source>
        <dbReference type="ARBA" id="ARBA00022491"/>
    </source>
</evidence>
<accession>A0A645EQS1</accession>
<dbReference type="PANTHER" id="PTHR34824:SF1">
    <property type="entry name" value="HEAT-INDUCIBLE TRANSCRIPTION REPRESSOR HRCA"/>
    <property type="match status" value="1"/>
</dbReference>
<dbReference type="InterPro" id="IPR029016">
    <property type="entry name" value="GAF-like_dom_sf"/>
</dbReference>
<dbReference type="InterPro" id="IPR002571">
    <property type="entry name" value="HrcA"/>
</dbReference>
<protein>
    <submittedName>
        <fullName evidence="5">Heat-inducible transcription repressor HrcA</fullName>
    </submittedName>
</protein>
<dbReference type="Gene3D" id="3.30.450.40">
    <property type="match status" value="1"/>
</dbReference>
<dbReference type="PANTHER" id="PTHR34824">
    <property type="entry name" value="HEAT-INDUCIBLE TRANSCRIPTION REPRESSOR HRCA"/>
    <property type="match status" value="1"/>
</dbReference>
<dbReference type="EMBL" id="VSSQ01049538">
    <property type="protein sequence ID" value="MPN03612.1"/>
    <property type="molecule type" value="Genomic_DNA"/>
</dbReference>
<dbReference type="InterPro" id="IPR021153">
    <property type="entry name" value="HrcA_C"/>
</dbReference>
<evidence type="ECO:0000313" key="5">
    <source>
        <dbReference type="EMBL" id="MPN03612.1"/>
    </source>
</evidence>
<organism evidence="5">
    <name type="scientific">bioreactor metagenome</name>
    <dbReference type="NCBI Taxonomy" id="1076179"/>
    <lineage>
        <taxon>unclassified sequences</taxon>
        <taxon>metagenomes</taxon>
        <taxon>ecological metagenomes</taxon>
    </lineage>
</organism>
<keyword evidence="3" id="KW-0804">Transcription</keyword>
<evidence type="ECO:0000256" key="3">
    <source>
        <dbReference type="ARBA" id="ARBA00023163"/>
    </source>
</evidence>
<comment type="caution">
    <text evidence="5">The sequence shown here is derived from an EMBL/GenBank/DDBJ whole genome shotgun (WGS) entry which is preliminary data.</text>
</comment>
<dbReference type="GO" id="GO:0003677">
    <property type="term" value="F:DNA binding"/>
    <property type="evidence" value="ECO:0007669"/>
    <property type="project" value="InterPro"/>
</dbReference>
<keyword evidence="2" id="KW-0805">Transcription regulation</keyword>
<evidence type="ECO:0000256" key="2">
    <source>
        <dbReference type="ARBA" id="ARBA00023015"/>
    </source>
</evidence>
<reference evidence="5" key="1">
    <citation type="submission" date="2019-08" db="EMBL/GenBank/DDBJ databases">
        <authorList>
            <person name="Kucharzyk K."/>
            <person name="Murdoch R.W."/>
            <person name="Higgins S."/>
            <person name="Loffler F."/>
        </authorList>
    </citation>
    <scope>NUCLEOTIDE SEQUENCE</scope>
</reference>
<dbReference type="Pfam" id="PF01628">
    <property type="entry name" value="HrcA"/>
    <property type="match status" value="1"/>
</dbReference>
<name>A0A645EQS1_9ZZZZ</name>
<evidence type="ECO:0000259" key="4">
    <source>
        <dbReference type="Pfam" id="PF01628"/>
    </source>
</evidence>
<gene>
    <name evidence="5" type="primary">hrcA_31</name>
    <name evidence="5" type="ORF">SDC9_150843</name>
</gene>
<dbReference type="GO" id="GO:0045892">
    <property type="term" value="P:negative regulation of DNA-templated transcription"/>
    <property type="evidence" value="ECO:0007669"/>
    <property type="project" value="TreeGrafter"/>
</dbReference>
<proteinExistence type="predicted"/>